<keyword evidence="2" id="KW-1185">Reference proteome</keyword>
<sequence>MEHPILRLPVARDTSVWGPPVWSQSRITSRLQPPEEPRVSIPASFMKSERPHCRLFYNSCETATLNKDS</sequence>
<protein>
    <submittedName>
        <fullName evidence="1">Uncharacterized protein</fullName>
    </submittedName>
</protein>
<reference evidence="1 2" key="1">
    <citation type="submission" date="2023-05" db="EMBL/GenBank/DDBJ databases">
        <title>B98-5 Cell Line De Novo Hybrid Assembly: An Optical Mapping Approach.</title>
        <authorList>
            <person name="Kananen K."/>
            <person name="Auerbach J.A."/>
            <person name="Kautto E."/>
            <person name="Blachly J.S."/>
        </authorList>
    </citation>
    <scope>NUCLEOTIDE SEQUENCE [LARGE SCALE GENOMIC DNA]</scope>
    <source>
        <strain evidence="1">B95-8</strain>
        <tissue evidence="1">Cell line</tissue>
    </source>
</reference>
<evidence type="ECO:0000313" key="2">
    <source>
        <dbReference type="Proteomes" id="UP001266305"/>
    </source>
</evidence>
<evidence type="ECO:0000313" key="1">
    <source>
        <dbReference type="EMBL" id="KAK2090195.1"/>
    </source>
</evidence>
<accession>A0ABQ9U090</accession>
<dbReference type="Proteomes" id="UP001266305">
    <property type="component" value="Unassembled WGS sequence"/>
</dbReference>
<organism evidence="1 2">
    <name type="scientific">Saguinus oedipus</name>
    <name type="common">Cotton-top tamarin</name>
    <name type="synonym">Oedipomidas oedipus</name>
    <dbReference type="NCBI Taxonomy" id="9490"/>
    <lineage>
        <taxon>Eukaryota</taxon>
        <taxon>Metazoa</taxon>
        <taxon>Chordata</taxon>
        <taxon>Craniata</taxon>
        <taxon>Vertebrata</taxon>
        <taxon>Euteleostomi</taxon>
        <taxon>Mammalia</taxon>
        <taxon>Eutheria</taxon>
        <taxon>Euarchontoglires</taxon>
        <taxon>Primates</taxon>
        <taxon>Haplorrhini</taxon>
        <taxon>Platyrrhini</taxon>
        <taxon>Cebidae</taxon>
        <taxon>Callitrichinae</taxon>
        <taxon>Saguinus</taxon>
    </lineage>
</organism>
<comment type="caution">
    <text evidence="1">The sequence shown here is derived from an EMBL/GenBank/DDBJ whole genome shotgun (WGS) entry which is preliminary data.</text>
</comment>
<proteinExistence type="predicted"/>
<name>A0ABQ9U090_SAGOE</name>
<gene>
    <name evidence="1" type="ORF">P7K49_031451</name>
</gene>
<dbReference type="EMBL" id="JASSZA010000017">
    <property type="protein sequence ID" value="KAK2090195.1"/>
    <property type="molecule type" value="Genomic_DNA"/>
</dbReference>